<keyword evidence="5" id="KW-0067">ATP-binding</keyword>
<organism evidence="8 9">
    <name type="scientific">Kingdonia uniflora</name>
    <dbReference type="NCBI Taxonomy" id="39325"/>
    <lineage>
        <taxon>Eukaryota</taxon>
        <taxon>Viridiplantae</taxon>
        <taxon>Streptophyta</taxon>
        <taxon>Embryophyta</taxon>
        <taxon>Tracheophyta</taxon>
        <taxon>Spermatophyta</taxon>
        <taxon>Magnoliopsida</taxon>
        <taxon>Ranunculales</taxon>
        <taxon>Circaeasteraceae</taxon>
        <taxon>Kingdonia</taxon>
    </lineage>
</organism>
<dbReference type="GO" id="GO:0005524">
    <property type="term" value="F:ATP binding"/>
    <property type="evidence" value="ECO:0007669"/>
    <property type="project" value="UniProtKB-KW"/>
</dbReference>
<dbReference type="InterPro" id="IPR027417">
    <property type="entry name" value="P-loop_NTPase"/>
</dbReference>
<keyword evidence="4" id="KW-0347">Helicase</keyword>
<dbReference type="EMBL" id="JACGCM010001189">
    <property type="protein sequence ID" value="KAF6159598.1"/>
    <property type="molecule type" value="Genomic_DNA"/>
</dbReference>
<gene>
    <name evidence="8" type="ORF">GIB67_034560</name>
</gene>
<name>A0A7J7MY39_9MAGN</name>
<evidence type="ECO:0000313" key="8">
    <source>
        <dbReference type="EMBL" id="KAF6159598.1"/>
    </source>
</evidence>
<feature type="domain" description="Helicase C-terminal" evidence="7">
    <location>
        <begin position="88"/>
        <end position="196"/>
    </location>
</feature>
<protein>
    <recommendedName>
        <fullName evidence="7">Helicase C-terminal domain-containing protein</fullName>
    </recommendedName>
</protein>
<evidence type="ECO:0000313" key="9">
    <source>
        <dbReference type="Proteomes" id="UP000541444"/>
    </source>
</evidence>
<evidence type="ECO:0000256" key="2">
    <source>
        <dbReference type="ARBA" id="ARBA00022741"/>
    </source>
</evidence>
<dbReference type="PANTHER" id="PTHR45821">
    <property type="entry name" value="SNF2 DOMAIN-CONTAINING PROTEIN CLASSY 2-RELATED"/>
    <property type="match status" value="1"/>
</dbReference>
<evidence type="ECO:0000256" key="1">
    <source>
        <dbReference type="ARBA" id="ARBA00004123"/>
    </source>
</evidence>
<evidence type="ECO:0000256" key="3">
    <source>
        <dbReference type="ARBA" id="ARBA00022801"/>
    </source>
</evidence>
<dbReference type="Pfam" id="PF00271">
    <property type="entry name" value="Helicase_C"/>
    <property type="match status" value="1"/>
</dbReference>
<dbReference type="GO" id="GO:0016787">
    <property type="term" value="F:hydrolase activity"/>
    <property type="evidence" value="ECO:0007669"/>
    <property type="project" value="UniProtKB-KW"/>
</dbReference>
<evidence type="ECO:0000256" key="4">
    <source>
        <dbReference type="ARBA" id="ARBA00022806"/>
    </source>
</evidence>
<sequence>MWTSLTSTIGKLADDSLLEKEYFLKRMEGVPDTFKLEHHLTLVSIHPSLLVACNYYENESSKFEKAFMDKITSKSFRLNPNEGVKTRFLMALVQLSVASNEKVLVFSQYQDPFTLIKDELGSILNWSEGKEFLQMDRKQNVKLRQQTMSIFNDPNSEVKVLLASTRACREGISLIGASRVVLLDAVWNPSVERQAIS</sequence>
<keyword evidence="6" id="KW-0539">Nucleus</keyword>
<dbReference type="SUPFAM" id="SSF52540">
    <property type="entry name" value="P-loop containing nucleoside triphosphate hydrolases"/>
    <property type="match status" value="1"/>
</dbReference>
<keyword evidence="2" id="KW-0547">Nucleotide-binding</keyword>
<comment type="subcellular location">
    <subcellularLocation>
        <location evidence="1">Nucleus</location>
    </subcellularLocation>
</comment>
<evidence type="ECO:0000256" key="5">
    <source>
        <dbReference type="ARBA" id="ARBA00022840"/>
    </source>
</evidence>
<proteinExistence type="predicted"/>
<evidence type="ECO:0000259" key="7">
    <source>
        <dbReference type="Pfam" id="PF00271"/>
    </source>
</evidence>
<accession>A0A7J7MY39</accession>
<dbReference type="InterPro" id="IPR001650">
    <property type="entry name" value="Helicase_C-like"/>
</dbReference>
<dbReference type="Proteomes" id="UP000541444">
    <property type="component" value="Unassembled WGS sequence"/>
</dbReference>
<dbReference type="Gene3D" id="3.40.50.300">
    <property type="entry name" value="P-loop containing nucleotide triphosphate hydrolases"/>
    <property type="match status" value="1"/>
</dbReference>
<keyword evidence="9" id="KW-1185">Reference proteome</keyword>
<reference evidence="8 9" key="1">
    <citation type="journal article" date="2020" name="IScience">
        <title>Genome Sequencing of the Endangered Kingdonia uniflora (Circaeasteraceae, Ranunculales) Reveals Potential Mechanisms of Evolutionary Specialization.</title>
        <authorList>
            <person name="Sun Y."/>
            <person name="Deng T."/>
            <person name="Zhang A."/>
            <person name="Moore M.J."/>
            <person name="Landis J.B."/>
            <person name="Lin N."/>
            <person name="Zhang H."/>
            <person name="Zhang X."/>
            <person name="Huang J."/>
            <person name="Zhang X."/>
            <person name="Sun H."/>
            <person name="Wang H."/>
        </authorList>
    </citation>
    <scope>NUCLEOTIDE SEQUENCE [LARGE SCALE GENOMIC DNA]</scope>
    <source>
        <strain evidence="8">TB1705</strain>
        <tissue evidence="8">Leaf</tissue>
    </source>
</reference>
<dbReference type="InterPro" id="IPR049730">
    <property type="entry name" value="SNF2/RAD54-like_C"/>
</dbReference>
<dbReference type="PANTHER" id="PTHR45821:SF5">
    <property type="entry name" value="SNF2 DOMAIN-CONTAINING PROTEIN CLASSY 4"/>
    <property type="match status" value="1"/>
</dbReference>
<dbReference type="GO" id="GO:0005634">
    <property type="term" value="C:nucleus"/>
    <property type="evidence" value="ECO:0007669"/>
    <property type="project" value="UniProtKB-SubCell"/>
</dbReference>
<dbReference type="GO" id="GO:0004386">
    <property type="term" value="F:helicase activity"/>
    <property type="evidence" value="ECO:0007669"/>
    <property type="project" value="UniProtKB-KW"/>
</dbReference>
<dbReference type="OrthoDB" id="1422302at2759"/>
<dbReference type="InterPro" id="IPR044567">
    <property type="entry name" value="CLSY/DRD1"/>
</dbReference>
<comment type="caution">
    <text evidence="8">The sequence shown here is derived from an EMBL/GenBank/DDBJ whole genome shotgun (WGS) entry which is preliminary data.</text>
</comment>
<evidence type="ECO:0000256" key="6">
    <source>
        <dbReference type="ARBA" id="ARBA00023242"/>
    </source>
</evidence>
<dbReference type="GO" id="GO:0080188">
    <property type="term" value="P:gene silencing by siRNA-directed DNA methylation"/>
    <property type="evidence" value="ECO:0007669"/>
    <property type="project" value="InterPro"/>
</dbReference>
<dbReference type="CDD" id="cd18793">
    <property type="entry name" value="SF2_C_SNF"/>
    <property type="match status" value="1"/>
</dbReference>
<keyword evidence="3" id="KW-0378">Hydrolase</keyword>
<dbReference type="AlphaFoldDB" id="A0A7J7MY39"/>